<dbReference type="InterPro" id="IPR013094">
    <property type="entry name" value="AB_hydrolase_3"/>
</dbReference>
<dbReference type="PROSITE" id="PS01173">
    <property type="entry name" value="LIPASE_GDXG_HIS"/>
    <property type="match status" value="1"/>
</dbReference>
<proteinExistence type="inferred from homology"/>
<sequence>MEEAKPTNIFLQVKEIITATTTTVTRPPNPTSPPVPDLSRDIPINPSTKTWLRIYRPPQLTPKKLPVILFFHGGGFFLFSASTAFYDSSCANIARSVPAIVLSVDYRLAPESRLPSAYDDALDALLWLSDEGAQDPWLQEQGDLSRCFIMGSSSGGNIVYHAARRVFSGVGLDLGPVKVVGLILNQPFFGGVERTESETEDDDVLPLRATDMMWRLSLPVGADRDHEYCNPSREEVATKGDEYLLPRCLVRGHVGDPLINRQRAFVKLLKGRTEGLVAKMEEEGCHAVEVFDPELAKKFVSDIRDFVVSS</sequence>
<evidence type="ECO:0000256" key="1">
    <source>
        <dbReference type="ARBA" id="ARBA00010515"/>
    </source>
</evidence>
<accession>A0AAV9AQK9</accession>
<dbReference type="PANTHER" id="PTHR23024:SF393">
    <property type="entry name" value="OS08G0547800 PROTEIN"/>
    <property type="match status" value="1"/>
</dbReference>
<feature type="domain" description="Alpha/beta hydrolase fold-3" evidence="3">
    <location>
        <begin position="68"/>
        <end position="287"/>
    </location>
</feature>
<organism evidence="4 5">
    <name type="scientific">Acorus gramineus</name>
    <name type="common">Dwarf sweet flag</name>
    <dbReference type="NCBI Taxonomy" id="55184"/>
    <lineage>
        <taxon>Eukaryota</taxon>
        <taxon>Viridiplantae</taxon>
        <taxon>Streptophyta</taxon>
        <taxon>Embryophyta</taxon>
        <taxon>Tracheophyta</taxon>
        <taxon>Spermatophyta</taxon>
        <taxon>Magnoliopsida</taxon>
        <taxon>Liliopsida</taxon>
        <taxon>Acoraceae</taxon>
        <taxon>Acorus</taxon>
    </lineage>
</organism>
<name>A0AAV9AQK9_ACOGR</name>
<dbReference type="EMBL" id="JAUJYN010000007">
    <property type="protein sequence ID" value="KAK1266377.1"/>
    <property type="molecule type" value="Genomic_DNA"/>
</dbReference>
<dbReference type="SUPFAM" id="SSF53474">
    <property type="entry name" value="alpha/beta-Hydrolases"/>
    <property type="match status" value="1"/>
</dbReference>
<dbReference type="PANTHER" id="PTHR23024">
    <property type="entry name" value="ARYLACETAMIDE DEACETYLASE"/>
    <property type="match status" value="1"/>
</dbReference>
<keyword evidence="5" id="KW-1185">Reference proteome</keyword>
<evidence type="ECO:0000313" key="5">
    <source>
        <dbReference type="Proteomes" id="UP001179952"/>
    </source>
</evidence>
<protein>
    <submittedName>
        <fullName evidence="4">Carboxylesterase 8</fullName>
    </submittedName>
</protein>
<dbReference type="InterPro" id="IPR029058">
    <property type="entry name" value="AB_hydrolase_fold"/>
</dbReference>
<comment type="caution">
    <text evidence="4">The sequence shown here is derived from an EMBL/GenBank/DDBJ whole genome shotgun (WGS) entry which is preliminary data.</text>
</comment>
<dbReference type="Pfam" id="PF07859">
    <property type="entry name" value="Abhydrolase_3"/>
    <property type="match status" value="1"/>
</dbReference>
<comment type="similarity">
    <text evidence="1">Belongs to the 'GDXG' lipolytic enzyme family.</text>
</comment>
<dbReference type="InterPro" id="IPR002168">
    <property type="entry name" value="Lipase_GDXG_HIS_AS"/>
</dbReference>
<evidence type="ECO:0000313" key="4">
    <source>
        <dbReference type="EMBL" id="KAK1266377.1"/>
    </source>
</evidence>
<reference evidence="4" key="1">
    <citation type="journal article" date="2023" name="Nat. Commun.">
        <title>Diploid and tetraploid genomes of Acorus and the evolution of monocots.</title>
        <authorList>
            <person name="Ma L."/>
            <person name="Liu K.W."/>
            <person name="Li Z."/>
            <person name="Hsiao Y.Y."/>
            <person name="Qi Y."/>
            <person name="Fu T."/>
            <person name="Tang G.D."/>
            <person name="Zhang D."/>
            <person name="Sun W.H."/>
            <person name="Liu D.K."/>
            <person name="Li Y."/>
            <person name="Chen G.Z."/>
            <person name="Liu X.D."/>
            <person name="Liao X.Y."/>
            <person name="Jiang Y.T."/>
            <person name="Yu X."/>
            <person name="Hao Y."/>
            <person name="Huang J."/>
            <person name="Zhao X.W."/>
            <person name="Ke S."/>
            <person name="Chen Y.Y."/>
            <person name="Wu W.L."/>
            <person name="Hsu J.L."/>
            <person name="Lin Y.F."/>
            <person name="Huang M.D."/>
            <person name="Li C.Y."/>
            <person name="Huang L."/>
            <person name="Wang Z.W."/>
            <person name="Zhao X."/>
            <person name="Zhong W.Y."/>
            <person name="Peng D.H."/>
            <person name="Ahmad S."/>
            <person name="Lan S."/>
            <person name="Zhang J.S."/>
            <person name="Tsai W.C."/>
            <person name="Van de Peer Y."/>
            <person name="Liu Z.J."/>
        </authorList>
    </citation>
    <scope>NUCLEOTIDE SEQUENCE</scope>
    <source>
        <strain evidence="4">SCP</strain>
    </source>
</reference>
<evidence type="ECO:0000259" key="3">
    <source>
        <dbReference type="Pfam" id="PF07859"/>
    </source>
</evidence>
<evidence type="ECO:0000256" key="2">
    <source>
        <dbReference type="ARBA" id="ARBA00022801"/>
    </source>
</evidence>
<dbReference type="Proteomes" id="UP001179952">
    <property type="component" value="Unassembled WGS sequence"/>
</dbReference>
<dbReference type="Gene3D" id="3.40.50.1820">
    <property type="entry name" value="alpha/beta hydrolase"/>
    <property type="match status" value="1"/>
</dbReference>
<reference evidence="4" key="2">
    <citation type="submission" date="2023-06" db="EMBL/GenBank/DDBJ databases">
        <authorList>
            <person name="Ma L."/>
            <person name="Liu K.-W."/>
            <person name="Li Z."/>
            <person name="Hsiao Y.-Y."/>
            <person name="Qi Y."/>
            <person name="Fu T."/>
            <person name="Tang G."/>
            <person name="Zhang D."/>
            <person name="Sun W.-H."/>
            <person name="Liu D.-K."/>
            <person name="Li Y."/>
            <person name="Chen G.-Z."/>
            <person name="Liu X.-D."/>
            <person name="Liao X.-Y."/>
            <person name="Jiang Y.-T."/>
            <person name="Yu X."/>
            <person name="Hao Y."/>
            <person name="Huang J."/>
            <person name="Zhao X.-W."/>
            <person name="Ke S."/>
            <person name="Chen Y.-Y."/>
            <person name="Wu W.-L."/>
            <person name="Hsu J.-L."/>
            <person name="Lin Y.-F."/>
            <person name="Huang M.-D."/>
            <person name="Li C.-Y."/>
            <person name="Huang L."/>
            <person name="Wang Z.-W."/>
            <person name="Zhao X."/>
            <person name="Zhong W.-Y."/>
            <person name="Peng D.-H."/>
            <person name="Ahmad S."/>
            <person name="Lan S."/>
            <person name="Zhang J.-S."/>
            <person name="Tsai W.-C."/>
            <person name="Van De Peer Y."/>
            <person name="Liu Z.-J."/>
        </authorList>
    </citation>
    <scope>NUCLEOTIDE SEQUENCE</scope>
    <source>
        <strain evidence="4">SCP</strain>
        <tissue evidence="4">Leaves</tissue>
    </source>
</reference>
<gene>
    <name evidence="4" type="ORF">QJS04_geneDACA000204</name>
</gene>
<dbReference type="GO" id="GO:0016787">
    <property type="term" value="F:hydrolase activity"/>
    <property type="evidence" value="ECO:0007669"/>
    <property type="project" value="UniProtKB-KW"/>
</dbReference>
<dbReference type="AlphaFoldDB" id="A0AAV9AQK9"/>
<keyword evidence="2" id="KW-0378">Hydrolase</keyword>
<dbReference type="InterPro" id="IPR050466">
    <property type="entry name" value="Carboxylest/Gibb_receptor"/>
</dbReference>